<reference evidence="4" key="1">
    <citation type="submission" date="2022-04" db="EMBL/GenBank/DDBJ databases">
        <authorList>
            <person name="Ren T."/>
        </authorList>
    </citation>
    <scope>NUCLEOTIDE SEQUENCE</scope>
    <source>
        <strain evidence="4">F63249</strain>
    </source>
</reference>
<feature type="signal peptide" evidence="2">
    <location>
        <begin position="1"/>
        <end position="22"/>
    </location>
</feature>
<evidence type="ECO:0000259" key="3">
    <source>
        <dbReference type="Pfam" id="PF18962"/>
    </source>
</evidence>
<protein>
    <submittedName>
        <fullName evidence="4">T9SS type A sorting domain-containing protein</fullName>
    </submittedName>
</protein>
<name>A0ABT0HBX6_9FLAO</name>
<evidence type="ECO:0000256" key="2">
    <source>
        <dbReference type="SAM" id="SignalP"/>
    </source>
</evidence>
<sequence length="578" mass="62340">MKNFTPTLVFLFFLCLYNFSSAQEKFGFNIQNTLQESNHLNSSSDENERLNRLLPITYTYDDGWISDNPIGIATSIDTIIIESGTVNISANTVCDNLVVNPGAAVTVDTGVTLTTAVVDLNSTSQMFSSLIADGTIIGAVNYHRYASKIGTNDLISSPVSNQLFEAFALVNIGDLAASGLIRAFAPYNTTAGAYQNYDIINNATTVIESGVGYRVATVDGSTLTFSGLVRTDDVLDIPISDAASGDAWNLIGNPYPSYLEFDTFFNLNKSQFDGASHRAIYGYDGDASDGWTVWNQATIDSPAITELIAPGQAFFVKAKPGGGLIDFTTSMRCSGTSDDFILGRTTLSAHHGHIKLNMSSGSSSYSTDFYFNSNASDGFDPGYDAALYGEPSSFSIYSHLVENNTGTAFAIQSLNPDAMYDIAVPLGINATQGQEITISITETDMPNTIDIYLEDTVANTLTLLNTNDFVFTPSTDLSGTGRFFLRFESDVLHVAQSTLEILSIYNNTQDRTIVISGELQQGTTGKLYNMSGQLVLSNALNSATTQNNINVSALSTGIYMLELSNSANDIRIHKLIIQ</sequence>
<evidence type="ECO:0000313" key="4">
    <source>
        <dbReference type="EMBL" id="MCK8481874.1"/>
    </source>
</evidence>
<comment type="caution">
    <text evidence="4">The sequence shown here is derived from an EMBL/GenBank/DDBJ whole genome shotgun (WGS) entry which is preliminary data.</text>
</comment>
<keyword evidence="1 2" id="KW-0732">Signal</keyword>
<dbReference type="InterPro" id="IPR026444">
    <property type="entry name" value="Secre_tail"/>
</dbReference>
<keyword evidence="5" id="KW-1185">Reference proteome</keyword>
<dbReference type="Pfam" id="PF18962">
    <property type="entry name" value="Por_Secre_tail"/>
    <property type="match status" value="1"/>
</dbReference>
<gene>
    <name evidence="4" type="ORF">MUY34_14670</name>
</gene>
<proteinExistence type="predicted"/>
<evidence type="ECO:0000313" key="5">
    <source>
        <dbReference type="Proteomes" id="UP001203687"/>
    </source>
</evidence>
<accession>A0ABT0HBX6</accession>
<feature type="domain" description="Secretion system C-terminal sorting" evidence="3">
    <location>
        <begin position="519"/>
        <end position="577"/>
    </location>
</feature>
<feature type="chain" id="PRO_5046505814" evidence="2">
    <location>
        <begin position="23"/>
        <end position="578"/>
    </location>
</feature>
<dbReference type="EMBL" id="JALPQF010000016">
    <property type="protein sequence ID" value="MCK8481874.1"/>
    <property type="molecule type" value="Genomic_DNA"/>
</dbReference>
<evidence type="ECO:0000256" key="1">
    <source>
        <dbReference type="ARBA" id="ARBA00022729"/>
    </source>
</evidence>
<dbReference type="NCBIfam" id="TIGR04183">
    <property type="entry name" value="Por_Secre_tail"/>
    <property type="match status" value="1"/>
</dbReference>
<organism evidence="4 5">
    <name type="scientific">Psychroserpens algicola</name>
    <dbReference type="NCBI Taxonomy" id="1719034"/>
    <lineage>
        <taxon>Bacteria</taxon>
        <taxon>Pseudomonadati</taxon>
        <taxon>Bacteroidota</taxon>
        <taxon>Flavobacteriia</taxon>
        <taxon>Flavobacteriales</taxon>
        <taxon>Flavobacteriaceae</taxon>
        <taxon>Psychroserpens</taxon>
    </lineage>
</organism>
<dbReference type="Proteomes" id="UP001203687">
    <property type="component" value="Unassembled WGS sequence"/>
</dbReference>
<dbReference type="RefSeq" id="WP_248413674.1">
    <property type="nucleotide sequence ID" value="NZ_JALPQF010000016.1"/>
</dbReference>